<accession>A0A0J7LB49</accession>
<dbReference type="GO" id="GO:0006508">
    <property type="term" value="P:proteolysis"/>
    <property type="evidence" value="ECO:0007669"/>
    <property type="project" value="UniProtKB-KW"/>
</dbReference>
<gene>
    <name evidence="2" type="ORF">RF55_81</name>
</gene>
<protein>
    <submittedName>
        <fullName evidence="2">Furin-like protease isoforms 1 1-x 2 protein</fullName>
    </submittedName>
</protein>
<feature type="region of interest" description="Disordered" evidence="1">
    <location>
        <begin position="44"/>
        <end position="75"/>
    </location>
</feature>
<keyword evidence="2" id="KW-0378">Hydrolase</keyword>
<keyword evidence="3" id="KW-1185">Reference proteome</keyword>
<dbReference type="OrthoDB" id="7635438at2759"/>
<dbReference type="Proteomes" id="UP000036403">
    <property type="component" value="Unassembled WGS sequence"/>
</dbReference>
<sequence>MVFFGTETSVEVDDELDKDKPLPPVVHQDVIQSNAASDNVRHNAVDTEGDPWTGSQQVDRVSHPEVQKPTTENQTSGCAALVTGGSGCLGGCLILLLLAYLTGVPDWRVLITSWPASTDSRSESGAEPDRLLIAAASSVVSTTTSTTSWTNHVVAMRRVSAATSRSLGARECS</sequence>
<comment type="caution">
    <text evidence="2">The sequence shown here is derived from an EMBL/GenBank/DDBJ whole genome shotgun (WGS) entry which is preliminary data.</text>
</comment>
<dbReference type="STRING" id="67767.A0A0J7LB49"/>
<dbReference type="AlphaFoldDB" id="A0A0J7LB49"/>
<evidence type="ECO:0000313" key="3">
    <source>
        <dbReference type="Proteomes" id="UP000036403"/>
    </source>
</evidence>
<dbReference type="EMBL" id="LBMM01000022">
    <property type="protein sequence ID" value="KMR05305.1"/>
    <property type="molecule type" value="Genomic_DNA"/>
</dbReference>
<reference evidence="2 3" key="1">
    <citation type="submission" date="2015-04" db="EMBL/GenBank/DDBJ databases">
        <title>Lasius niger genome sequencing.</title>
        <authorList>
            <person name="Konorov E.A."/>
            <person name="Nikitin M.A."/>
            <person name="Kirill M.V."/>
            <person name="Chang P."/>
        </authorList>
    </citation>
    <scope>NUCLEOTIDE SEQUENCE [LARGE SCALE GENOMIC DNA]</scope>
    <source>
        <tissue evidence="2">Whole</tissue>
    </source>
</reference>
<dbReference type="PaxDb" id="67767-A0A0J7LB49"/>
<organism evidence="2 3">
    <name type="scientific">Lasius niger</name>
    <name type="common">Black garden ant</name>
    <dbReference type="NCBI Taxonomy" id="67767"/>
    <lineage>
        <taxon>Eukaryota</taxon>
        <taxon>Metazoa</taxon>
        <taxon>Ecdysozoa</taxon>
        <taxon>Arthropoda</taxon>
        <taxon>Hexapoda</taxon>
        <taxon>Insecta</taxon>
        <taxon>Pterygota</taxon>
        <taxon>Neoptera</taxon>
        <taxon>Endopterygota</taxon>
        <taxon>Hymenoptera</taxon>
        <taxon>Apocrita</taxon>
        <taxon>Aculeata</taxon>
        <taxon>Formicoidea</taxon>
        <taxon>Formicidae</taxon>
        <taxon>Formicinae</taxon>
        <taxon>Lasius</taxon>
        <taxon>Lasius</taxon>
    </lineage>
</organism>
<evidence type="ECO:0000256" key="1">
    <source>
        <dbReference type="SAM" id="MobiDB-lite"/>
    </source>
</evidence>
<name>A0A0J7LB49_LASNI</name>
<proteinExistence type="predicted"/>
<keyword evidence="2" id="KW-0645">Protease</keyword>
<evidence type="ECO:0000313" key="2">
    <source>
        <dbReference type="EMBL" id="KMR05305.1"/>
    </source>
</evidence>
<dbReference type="GO" id="GO:0008233">
    <property type="term" value="F:peptidase activity"/>
    <property type="evidence" value="ECO:0007669"/>
    <property type="project" value="UniProtKB-KW"/>
</dbReference>